<dbReference type="AlphaFoldDB" id="T2J3R6"/>
<organism evidence="2 3">
    <name type="scientific">Crocosphaera watsonii WH 0005</name>
    <dbReference type="NCBI Taxonomy" id="423472"/>
    <lineage>
        <taxon>Bacteria</taxon>
        <taxon>Bacillati</taxon>
        <taxon>Cyanobacteriota</taxon>
        <taxon>Cyanophyceae</taxon>
        <taxon>Oscillatoriophycideae</taxon>
        <taxon>Chroococcales</taxon>
        <taxon>Aphanothecaceae</taxon>
        <taxon>Crocosphaera</taxon>
    </lineage>
</organism>
<gene>
    <name evidence="2" type="ORF">CWATWH0005_4666</name>
</gene>
<feature type="transmembrane region" description="Helical" evidence="1">
    <location>
        <begin position="56"/>
        <end position="73"/>
    </location>
</feature>
<reference evidence="2 3" key="1">
    <citation type="submission" date="2013-01" db="EMBL/GenBank/DDBJ databases">
        <authorList>
            <person name="Bench S."/>
        </authorList>
    </citation>
    <scope>NUCLEOTIDE SEQUENCE [LARGE SCALE GENOMIC DNA]</scope>
    <source>
        <strain evidence="2 3">WH 0005</strain>
    </source>
</reference>
<dbReference type="Proteomes" id="UP000017981">
    <property type="component" value="Unassembled WGS sequence"/>
</dbReference>
<reference evidence="2 3" key="2">
    <citation type="submission" date="2013-09" db="EMBL/GenBank/DDBJ databases">
        <title>Whole genome comparison of six Crocosphaera watsonii strains with differing phenotypes.</title>
        <authorList>
            <person name="Bench S.R."/>
            <person name="Heller P."/>
            <person name="Frank I."/>
            <person name="Arciniega M."/>
            <person name="Shilova I.N."/>
            <person name="Zehr J.P."/>
        </authorList>
    </citation>
    <scope>NUCLEOTIDE SEQUENCE [LARGE SCALE GENOMIC DNA]</scope>
    <source>
        <strain evidence="2 3">WH 0005</strain>
    </source>
</reference>
<name>T2J3R6_CROWT</name>
<sequence>MKNTLTQSSSLYQQFRQQIKSAPPVKTEESVIFRTLVQCLVIVGIIATDIAARTQMSFWAIPLSIIGGVWSWNRRQHRNITLKFFLAIAMLGVLCFF</sequence>
<dbReference type="EMBL" id="CAQL01001173">
    <property type="protein sequence ID" value="CCQ59120.1"/>
    <property type="molecule type" value="Genomic_DNA"/>
</dbReference>
<keyword evidence="1" id="KW-1133">Transmembrane helix</keyword>
<evidence type="ECO:0000313" key="2">
    <source>
        <dbReference type="EMBL" id="CCQ59120.1"/>
    </source>
</evidence>
<proteinExistence type="predicted"/>
<feature type="transmembrane region" description="Helical" evidence="1">
    <location>
        <begin position="31"/>
        <end position="50"/>
    </location>
</feature>
<evidence type="ECO:0000256" key="1">
    <source>
        <dbReference type="SAM" id="Phobius"/>
    </source>
</evidence>
<protein>
    <submittedName>
        <fullName evidence="2">Uncharacterized protein</fullName>
    </submittedName>
</protein>
<comment type="caution">
    <text evidence="2">The sequence shown here is derived from an EMBL/GenBank/DDBJ whole genome shotgun (WGS) entry which is preliminary data.</text>
</comment>
<accession>T2J3R6</accession>
<evidence type="ECO:0000313" key="3">
    <source>
        <dbReference type="Proteomes" id="UP000017981"/>
    </source>
</evidence>
<keyword evidence="1" id="KW-0472">Membrane</keyword>
<keyword evidence="1" id="KW-0812">Transmembrane</keyword>